<keyword evidence="1" id="KW-1133">Transmembrane helix</keyword>
<feature type="transmembrane region" description="Helical" evidence="1">
    <location>
        <begin position="15"/>
        <end position="34"/>
    </location>
</feature>
<organism evidence="2">
    <name type="scientific">Spironucleus salmonicida</name>
    <dbReference type="NCBI Taxonomy" id="348837"/>
    <lineage>
        <taxon>Eukaryota</taxon>
        <taxon>Metamonada</taxon>
        <taxon>Diplomonadida</taxon>
        <taxon>Hexamitidae</taxon>
        <taxon>Hexamitinae</taxon>
        <taxon>Spironucleus</taxon>
    </lineage>
</organism>
<dbReference type="VEuPathDB" id="GiardiaDB:SS50377_26335"/>
<protein>
    <submittedName>
        <fullName evidence="2">Uncharacterized protein</fullName>
    </submittedName>
</protein>
<evidence type="ECO:0000313" key="2">
    <source>
        <dbReference type="EMBL" id="EST47796.1"/>
    </source>
</evidence>
<reference evidence="3" key="2">
    <citation type="submission" date="2020-12" db="EMBL/GenBank/DDBJ databases">
        <title>New Spironucleus salmonicida genome in near-complete chromosomes.</title>
        <authorList>
            <person name="Xu F."/>
            <person name="Kurt Z."/>
            <person name="Jimenez-Gonzalez A."/>
            <person name="Astvaldsson A."/>
            <person name="Andersson J.O."/>
            <person name="Svard S.G."/>
        </authorList>
    </citation>
    <scope>NUCLEOTIDE SEQUENCE</scope>
    <source>
        <strain evidence="3">ATCC 50377</strain>
    </source>
</reference>
<evidence type="ECO:0000313" key="4">
    <source>
        <dbReference type="Proteomes" id="UP000018208"/>
    </source>
</evidence>
<dbReference type="AlphaFoldDB" id="V6LVR4"/>
<evidence type="ECO:0000256" key="1">
    <source>
        <dbReference type="SAM" id="Phobius"/>
    </source>
</evidence>
<keyword evidence="1" id="KW-0812">Transmembrane</keyword>
<accession>V6LVR4</accession>
<name>V6LVR4_9EUKA</name>
<proteinExistence type="predicted"/>
<reference evidence="2 3" key="1">
    <citation type="journal article" date="2014" name="PLoS Genet.">
        <title>The Genome of Spironucleus salmonicida Highlights a Fish Pathogen Adapted to Fluctuating Environments.</title>
        <authorList>
            <person name="Xu F."/>
            <person name="Jerlstrom-Hultqvist J."/>
            <person name="Einarsson E."/>
            <person name="Astvaldsson A."/>
            <person name="Svard S.G."/>
            <person name="Andersson J.O."/>
        </authorList>
    </citation>
    <scope>NUCLEOTIDE SEQUENCE</scope>
    <source>
        <strain evidence="3">ATCC 50377</strain>
    </source>
</reference>
<dbReference type="EMBL" id="AUWU02000006">
    <property type="protein sequence ID" value="KAH0572126.1"/>
    <property type="molecule type" value="Genomic_DNA"/>
</dbReference>
<keyword evidence="4" id="KW-1185">Reference proteome</keyword>
<dbReference type="Proteomes" id="UP000018208">
    <property type="component" value="Unassembled WGS sequence"/>
</dbReference>
<keyword evidence="1" id="KW-0472">Membrane</keyword>
<sequence length="118" mass="13627">MKVLRVTDNFISQPLLILVMIVNIHTFIVIQNIIDVRNVQRLVNIVNLNNTVRRLMVVFNLIEMDNANASVPLIVIKDKFTYIAKQNLDILDNYVSASFVSRTTVQLMIRKQIVVVYI</sequence>
<dbReference type="EMBL" id="KI546035">
    <property type="protein sequence ID" value="EST47796.1"/>
    <property type="molecule type" value="Genomic_DNA"/>
</dbReference>
<evidence type="ECO:0000313" key="3">
    <source>
        <dbReference type="EMBL" id="KAH0572126.1"/>
    </source>
</evidence>
<gene>
    <name evidence="2" type="ORF">SS50377_12197</name>
    <name evidence="3" type="ORF">SS50377_26335</name>
</gene>